<evidence type="ECO:0000313" key="2">
    <source>
        <dbReference type="Proteomes" id="UP000177235"/>
    </source>
</evidence>
<proteinExistence type="predicted"/>
<dbReference type="EMBL" id="MFFF01000033">
    <property type="protein sequence ID" value="OGE98421.1"/>
    <property type="molecule type" value="Genomic_DNA"/>
</dbReference>
<evidence type="ECO:0000313" key="1">
    <source>
        <dbReference type="EMBL" id="OGE98421.1"/>
    </source>
</evidence>
<sequence length="98" mass="10976">MSSPALVPVKALTIESLFGNLNHEEGDLFHAISDRAEQIRVLEDKHAALVMHNEDAIRAFEDIRKGKTPSFQLRASIVEGRYRLTVDDGMGVPLRLSY</sequence>
<reference evidence="1 2" key="1">
    <citation type="journal article" date="2016" name="Nat. Commun.">
        <title>Thousands of microbial genomes shed light on interconnected biogeochemical processes in an aquifer system.</title>
        <authorList>
            <person name="Anantharaman K."/>
            <person name="Brown C.T."/>
            <person name="Hug L.A."/>
            <person name="Sharon I."/>
            <person name="Castelle C.J."/>
            <person name="Probst A.J."/>
            <person name="Thomas B.C."/>
            <person name="Singh A."/>
            <person name="Wilkins M.J."/>
            <person name="Karaoz U."/>
            <person name="Brodie E.L."/>
            <person name="Williams K.H."/>
            <person name="Hubbard S.S."/>
            <person name="Banfield J.F."/>
        </authorList>
    </citation>
    <scope>NUCLEOTIDE SEQUENCE [LARGE SCALE GENOMIC DNA]</scope>
</reference>
<dbReference type="AlphaFoldDB" id="A0A1F5Q895"/>
<protein>
    <submittedName>
        <fullName evidence="1">Uncharacterized protein</fullName>
    </submittedName>
</protein>
<comment type="caution">
    <text evidence="1">The sequence shown here is derived from an EMBL/GenBank/DDBJ whole genome shotgun (WGS) entry which is preliminary data.</text>
</comment>
<organism evidence="1 2">
    <name type="scientific">Candidatus Doudnabacteria bacterium RIFCSPLOWO2_02_FULL_48_13</name>
    <dbReference type="NCBI Taxonomy" id="1817845"/>
    <lineage>
        <taxon>Bacteria</taxon>
        <taxon>Candidatus Doudnaibacteriota</taxon>
    </lineage>
</organism>
<dbReference type="Proteomes" id="UP000177235">
    <property type="component" value="Unassembled WGS sequence"/>
</dbReference>
<accession>A0A1F5Q895</accession>
<name>A0A1F5Q895_9BACT</name>
<gene>
    <name evidence="1" type="ORF">A3J05_01080</name>
</gene>